<reference evidence="1 2" key="1">
    <citation type="submission" date="2018-07" db="EMBL/GenBank/DDBJ databases">
        <title>Halomonas rutogse sp. nov., isolated from Lake TangqianCo on Tibetan Plateau.</title>
        <authorList>
            <person name="Lu H."/>
            <person name="Xing P."/>
            <person name="Wu Q."/>
        </authorList>
    </citation>
    <scope>NUCLEOTIDE SEQUENCE [LARGE SCALE GENOMIC DNA]</scope>
    <source>
        <strain evidence="1 2">TQ8S</strain>
    </source>
</reference>
<evidence type="ECO:0008006" key="3">
    <source>
        <dbReference type="Google" id="ProtNLM"/>
    </source>
</evidence>
<organism evidence="1 2">
    <name type="scientific">Vreelandella rituensis</name>
    <dbReference type="NCBI Taxonomy" id="2282306"/>
    <lineage>
        <taxon>Bacteria</taxon>
        <taxon>Pseudomonadati</taxon>
        <taxon>Pseudomonadota</taxon>
        <taxon>Gammaproteobacteria</taxon>
        <taxon>Oceanospirillales</taxon>
        <taxon>Halomonadaceae</taxon>
        <taxon>Vreelandella</taxon>
    </lineage>
</organism>
<keyword evidence="2" id="KW-1185">Reference proteome</keyword>
<dbReference type="EMBL" id="QPIJ01000028">
    <property type="protein sequence ID" value="RCV89958.1"/>
    <property type="molecule type" value="Genomic_DNA"/>
</dbReference>
<dbReference type="GO" id="GO:0003677">
    <property type="term" value="F:DNA binding"/>
    <property type="evidence" value="ECO:0007669"/>
    <property type="project" value="InterPro"/>
</dbReference>
<dbReference type="InterPro" id="IPR011010">
    <property type="entry name" value="DNA_brk_join_enz"/>
</dbReference>
<dbReference type="AlphaFoldDB" id="A0A368TYZ3"/>
<protein>
    <recommendedName>
        <fullName evidence="3">Integrase</fullName>
    </recommendedName>
</protein>
<dbReference type="OrthoDB" id="9057547at2"/>
<comment type="caution">
    <text evidence="1">The sequence shown here is derived from an EMBL/GenBank/DDBJ whole genome shotgun (WGS) entry which is preliminary data.</text>
</comment>
<accession>A0A368TYZ3</accession>
<dbReference type="RefSeq" id="WP_114487179.1">
    <property type="nucleotide sequence ID" value="NZ_CBCSHM010000039.1"/>
</dbReference>
<evidence type="ECO:0000313" key="2">
    <source>
        <dbReference type="Proteomes" id="UP000253204"/>
    </source>
</evidence>
<proteinExistence type="predicted"/>
<gene>
    <name evidence="1" type="ORF">DU506_12135</name>
</gene>
<sequence length="95" mass="11085">MELIALFHAHRQVHKPANSNWVMHLLLYVYNLVLEWELPGLQENPTKEIRQFQENNKRERFLTPVEAKRLFLAIETSPNTLLASMVLLLTGAGKY</sequence>
<name>A0A368TYZ3_9GAMM</name>
<dbReference type="SUPFAM" id="SSF56349">
    <property type="entry name" value="DNA breaking-rejoining enzymes"/>
    <property type="match status" value="1"/>
</dbReference>
<evidence type="ECO:0000313" key="1">
    <source>
        <dbReference type="EMBL" id="RCV89958.1"/>
    </source>
</evidence>
<dbReference type="Proteomes" id="UP000253204">
    <property type="component" value="Unassembled WGS sequence"/>
</dbReference>